<keyword evidence="1 4" id="KW-0805">Transcription regulation</keyword>
<dbReference type="PIRSF" id="PIRSF006707">
    <property type="entry name" value="MJ1563"/>
    <property type="match status" value="1"/>
</dbReference>
<keyword evidence="6" id="KW-1185">Reference proteome</keyword>
<evidence type="ECO:0000256" key="4">
    <source>
        <dbReference type="PIRNR" id="PIRNR006707"/>
    </source>
</evidence>
<dbReference type="Proteomes" id="UP000551878">
    <property type="component" value="Unassembled WGS sequence"/>
</dbReference>
<comment type="caution">
    <text evidence="5">The sequence shown here is derived from an EMBL/GenBank/DDBJ whole genome shotgun (WGS) entry which is preliminary data.</text>
</comment>
<dbReference type="InterPro" id="IPR052362">
    <property type="entry name" value="HTH-GbsR_regulator"/>
</dbReference>
<dbReference type="InterPro" id="IPR036390">
    <property type="entry name" value="WH_DNA-bd_sf"/>
</dbReference>
<gene>
    <name evidence="5" type="ORF">HNQ41_000776</name>
</gene>
<name>A0A840QML8_9BACI</name>
<dbReference type="GO" id="GO:0003677">
    <property type="term" value="F:DNA binding"/>
    <property type="evidence" value="ECO:0007669"/>
    <property type="project" value="UniProtKB-UniRule"/>
</dbReference>
<evidence type="ECO:0000256" key="3">
    <source>
        <dbReference type="ARBA" id="ARBA00023163"/>
    </source>
</evidence>
<keyword evidence="2 4" id="KW-0238">DNA-binding</keyword>
<dbReference type="RefSeq" id="WP_184663072.1">
    <property type="nucleotide sequence ID" value="NZ_JACHHB010000002.1"/>
</dbReference>
<dbReference type="SUPFAM" id="SSF46785">
    <property type="entry name" value="Winged helix' DNA-binding domain"/>
    <property type="match status" value="1"/>
</dbReference>
<dbReference type="Gene3D" id="1.10.10.10">
    <property type="entry name" value="Winged helix-like DNA-binding domain superfamily/Winged helix DNA-binding domain"/>
    <property type="match status" value="1"/>
</dbReference>
<accession>A0A840QML8</accession>
<evidence type="ECO:0000256" key="1">
    <source>
        <dbReference type="ARBA" id="ARBA00023015"/>
    </source>
</evidence>
<proteinExistence type="inferred from homology"/>
<comment type="similarity">
    <text evidence="4">Belongs to the GbsR family.</text>
</comment>
<dbReference type="EMBL" id="JACHHB010000002">
    <property type="protein sequence ID" value="MBB5172632.1"/>
    <property type="molecule type" value="Genomic_DNA"/>
</dbReference>
<evidence type="ECO:0000313" key="5">
    <source>
        <dbReference type="EMBL" id="MBB5172632.1"/>
    </source>
</evidence>
<evidence type="ECO:0000256" key="2">
    <source>
        <dbReference type="ARBA" id="ARBA00023125"/>
    </source>
</evidence>
<dbReference type="InterPro" id="IPR026282">
    <property type="entry name" value="MJ1563"/>
</dbReference>
<dbReference type="PANTHER" id="PTHR38465">
    <property type="entry name" value="HTH-TYPE TRANSCRIPTIONAL REGULATOR MJ1563-RELATED"/>
    <property type="match status" value="1"/>
</dbReference>
<reference evidence="5 6" key="1">
    <citation type="submission" date="2020-08" db="EMBL/GenBank/DDBJ databases">
        <title>Genomic Encyclopedia of Type Strains, Phase IV (KMG-IV): sequencing the most valuable type-strain genomes for metagenomic binning, comparative biology and taxonomic classification.</title>
        <authorList>
            <person name="Goeker M."/>
        </authorList>
    </citation>
    <scope>NUCLEOTIDE SEQUENCE [LARGE SCALE GENOMIC DNA]</scope>
    <source>
        <strain evidence="5 6">DSM 24696</strain>
    </source>
</reference>
<dbReference type="InterPro" id="IPR036388">
    <property type="entry name" value="WH-like_DNA-bd_sf"/>
</dbReference>
<organism evidence="5 6">
    <name type="scientific">Texcoconibacillus texcoconensis</name>
    <dbReference type="NCBI Taxonomy" id="1095777"/>
    <lineage>
        <taxon>Bacteria</taxon>
        <taxon>Bacillati</taxon>
        <taxon>Bacillota</taxon>
        <taxon>Bacilli</taxon>
        <taxon>Bacillales</taxon>
        <taxon>Bacillaceae</taxon>
        <taxon>Texcoconibacillus</taxon>
    </lineage>
</organism>
<dbReference type="PANTHER" id="PTHR38465:SF1">
    <property type="entry name" value="HTH-TYPE TRANSCRIPTIONAL REGULATOR MJ1563-RELATED"/>
    <property type="match status" value="1"/>
</dbReference>
<sequence>MNEDLQKIEEARDIMISAIAQTMVIYGVTPSIGRIYGVLYFSEEPLSLDDIKDEVAMSKASVSNGMRELLETEMVIKVWKKGERKDHFIAEKDFLTNFINFFVKMLRQERSLLMKADEQARPMLEEVAKKAETDEAATTAKSDLEKLTRSTSYLNWTMELANALESGKIFEYFPKNNNNK</sequence>
<keyword evidence="3 4" id="KW-0804">Transcription</keyword>
<dbReference type="AlphaFoldDB" id="A0A840QML8"/>
<evidence type="ECO:0000313" key="6">
    <source>
        <dbReference type="Proteomes" id="UP000551878"/>
    </source>
</evidence>
<protein>
    <recommendedName>
        <fullName evidence="4">HTH-type transcriptional regulator</fullName>
    </recommendedName>
</protein>